<dbReference type="Gene3D" id="3.10.129.10">
    <property type="entry name" value="Hotdog Thioesterase"/>
    <property type="match status" value="2"/>
</dbReference>
<evidence type="ECO:0000259" key="1">
    <source>
        <dbReference type="Pfam" id="PF13452"/>
    </source>
</evidence>
<sequence length="272" mass="30075">MGADTVSRTQRMDLAPAEDYRGTFAPQRSELSLGDPLPPGWEGLYFPFSSSVEGLRPDGTPQDDVLPGIDLPRRMYAGEDTLFHRPIRLGDTVEQRVRPGRIAEKVGKSGRLVFADIERRYFVAGELAVESTWHDVFLEEGAAPAPARRADTEGRRAHRHTLDSRHLFRFSAITFNTHRVHYDRHWARHVEGLEDLLVHGPLTRLLVLDAVMRGDGGARPPVRTPARCAFTATAPLFVDREITVAVADGDDASHAVVADGNGDLAAKATVQW</sequence>
<organism evidence="2 3">
    <name type="scientific">Murinocardiopsis flavida</name>
    <dbReference type="NCBI Taxonomy" id="645275"/>
    <lineage>
        <taxon>Bacteria</taxon>
        <taxon>Bacillati</taxon>
        <taxon>Actinomycetota</taxon>
        <taxon>Actinomycetes</taxon>
        <taxon>Streptosporangiales</taxon>
        <taxon>Nocardiopsidaceae</taxon>
        <taxon>Murinocardiopsis</taxon>
    </lineage>
</organism>
<dbReference type="InterPro" id="IPR029069">
    <property type="entry name" value="HotDog_dom_sf"/>
</dbReference>
<accession>A0A2P8DSX8</accession>
<dbReference type="PANTHER" id="PTHR28152:SF1">
    <property type="entry name" value="HYDROXYACYL-THIOESTER DEHYDRATASE TYPE 2, MITOCHONDRIAL"/>
    <property type="match status" value="1"/>
</dbReference>
<dbReference type="SUPFAM" id="SSF54637">
    <property type="entry name" value="Thioesterase/thiol ester dehydrase-isomerase"/>
    <property type="match status" value="2"/>
</dbReference>
<protein>
    <submittedName>
        <fullName evidence="2">3-methylfumaryl-CoA hydratase</fullName>
    </submittedName>
</protein>
<proteinExistence type="predicted"/>
<evidence type="ECO:0000313" key="3">
    <source>
        <dbReference type="Proteomes" id="UP000240542"/>
    </source>
</evidence>
<gene>
    <name evidence="2" type="ORF">CLV63_102448</name>
</gene>
<evidence type="ECO:0000313" key="2">
    <source>
        <dbReference type="EMBL" id="PSL00320.1"/>
    </source>
</evidence>
<dbReference type="PANTHER" id="PTHR28152">
    <property type="entry name" value="HYDROXYACYL-THIOESTER DEHYDRATASE TYPE 2, MITOCHONDRIAL"/>
    <property type="match status" value="1"/>
</dbReference>
<comment type="caution">
    <text evidence="2">The sequence shown here is derived from an EMBL/GenBank/DDBJ whole genome shotgun (WGS) entry which is preliminary data.</text>
</comment>
<feature type="domain" description="FAS1-like dehydratase" evidence="1">
    <location>
        <begin position="66"/>
        <end position="128"/>
    </location>
</feature>
<reference evidence="2 3" key="1">
    <citation type="submission" date="2018-03" db="EMBL/GenBank/DDBJ databases">
        <title>Genomic Encyclopedia of Archaeal and Bacterial Type Strains, Phase II (KMG-II): from individual species to whole genera.</title>
        <authorList>
            <person name="Goeker M."/>
        </authorList>
    </citation>
    <scope>NUCLEOTIDE SEQUENCE [LARGE SCALE GENOMIC DNA]</scope>
    <source>
        <strain evidence="2 3">DSM 45312</strain>
    </source>
</reference>
<dbReference type="Pfam" id="PF13452">
    <property type="entry name" value="FAS1_DH_region"/>
    <property type="match status" value="1"/>
</dbReference>
<dbReference type="InterPro" id="IPR039569">
    <property type="entry name" value="FAS1-like_DH_region"/>
</dbReference>
<dbReference type="GO" id="GO:0019171">
    <property type="term" value="F:(3R)-hydroxyacyl-[acyl-carrier-protein] dehydratase activity"/>
    <property type="evidence" value="ECO:0007669"/>
    <property type="project" value="TreeGrafter"/>
</dbReference>
<dbReference type="OrthoDB" id="7183822at2"/>
<dbReference type="EMBL" id="PYGA01000002">
    <property type="protein sequence ID" value="PSL00320.1"/>
    <property type="molecule type" value="Genomic_DNA"/>
</dbReference>
<dbReference type="AlphaFoldDB" id="A0A2P8DSX8"/>
<name>A0A2P8DSX8_9ACTN</name>
<dbReference type="Proteomes" id="UP000240542">
    <property type="component" value="Unassembled WGS sequence"/>
</dbReference>
<dbReference type="InterPro" id="IPR052741">
    <property type="entry name" value="Mitochondrial_HTD2"/>
</dbReference>
<dbReference type="RefSeq" id="WP_106581647.1">
    <property type="nucleotide sequence ID" value="NZ_PYGA01000002.1"/>
</dbReference>
<keyword evidence="3" id="KW-1185">Reference proteome</keyword>